<dbReference type="RefSeq" id="WP_190762465.1">
    <property type="nucleotide sequence ID" value="NZ_JACXLD010000001.1"/>
</dbReference>
<name>A0A927BYU2_9GAMM</name>
<proteinExistence type="predicted"/>
<feature type="transmembrane region" description="Helical" evidence="1">
    <location>
        <begin position="31"/>
        <end position="54"/>
    </location>
</feature>
<evidence type="ECO:0000256" key="1">
    <source>
        <dbReference type="SAM" id="Phobius"/>
    </source>
</evidence>
<sequence>MNASASPSKNDQSNAQINRELNVTVKRLRTISILMSLYFLFVITPAIALVRANYAGDPNAFSIERMLTAVGIAVFFAVYAQWQMKRLVNFKK</sequence>
<dbReference type="Proteomes" id="UP000610558">
    <property type="component" value="Unassembled WGS sequence"/>
</dbReference>
<keyword evidence="3" id="KW-1185">Reference proteome</keyword>
<comment type="caution">
    <text evidence="2">The sequence shown here is derived from an EMBL/GenBank/DDBJ whole genome shotgun (WGS) entry which is preliminary data.</text>
</comment>
<evidence type="ECO:0000313" key="3">
    <source>
        <dbReference type="Proteomes" id="UP000610558"/>
    </source>
</evidence>
<evidence type="ECO:0000313" key="2">
    <source>
        <dbReference type="EMBL" id="MBD2858075.1"/>
    </source>
</evidence>
<protein>
    <submittedName>
        <fullName evidence="2">Uncharacterized protein</fullName>
    </submittedName>
</protein>
<dbReference type="EMBL" id="JACXLD010000001">
    <property type="protein sequence ID" value="MBD2858075.1"/>
    <property type="molecule type" value="Genomic_DNA"/>
</dbReference>
<keyword evidence="1" id="KW-1133">Transmembrane helix</keyword>
<feature type="transmembrane region" description="Helical" evidence="1">
    <location>
        <begin position="66"/>
        <end position="82"/>
    </location>
</feature>
<organism evidence="2 3">
    <name type="scientific">Spongiibacter pelagi</name>
    <dbReference type="NCBI Taxonomy" id="2760804"/>
    <lineage>
        <taxon>Bacteria</taxon>
        <taxon>Pseudomonadati</taxon>
        <taxon>Pseudomonadota</taxon>
        <taxon>Gammaproteobacteria</taxon>
        <taxon>Cellvibrionales</taxon>
        <taxon>Spongiibacteraceae</taxon>
        <taxon>Spongiibacter</taxon>
    </lineage>
</organism>
<accession>A0A927BYU2</accession>
<keyword evidence="1" id="KW-0472">Membrane</keyword>
<reference evidence="2" key="1">
    <citation type="submission" date="2020-09" db="EMBL/GenBank/DDBJ databases">
        <authorList>
            <person name="Yoon J.-W."/>
        </authorList>
    </citation>
    <scope>NUCLEOTIDE SEQUENCE</scope>
    <source>
        <strain evidence="2">KMU-158</strain>
    </source>
</reference>
<keyword evidence="1" id="KW-0812">Transmembrane</keyword>
<dbReference type="AlphaFoldDB" id="A0A927BYU2"/>
<gene>
    <name evidence="2" type="ORF">IB286_03575</name>
</gene>